<organism evidence="1">
    <name type="scientific">uncultured Caudovirales phage</name>
    <dbReference type="NCBI Taxonomy" id="2100421"/>
    <lineage>
        <taxon>Viruses</taxon>
        <taxon>Duplodnaviria</taxon>
        <taxon>Heunggongvirae</taxon>
        <taxon>Uroviricota</taxon>
        <taxon>Caudoviricetes</taxon>
        <taxon>Peduoviridae</taxon>
        <taxon>Maltschvirus</taxon>
        <taxon>Maltschvirus maltsch</taxon>
    </lineage>
</organism>
<proteinExistence type="predicted"/>
<protein>
    <submittedName>
        <fullName evidence="1">Uncharacterized protein</fullName>
    </submittedName>
</protein>
<evidence type="ECO:0000313" key="1">
    <source>
        <dbReference type="EMBL" id="CAB4123528.1"/>
    </source>
</evidence>
<reference evidence="1" key="1">
    <citation type="submission" date="2020-04" db="EMBL/GenBank/DDBJ databases">
        <authorList>
            <person name="Chiriac C."/>
            <person name="Salcher M."/>
            <person name="Ghai R."/>
            <person name="Kavagutti S V."/>
        </authorList>
    </citation>
    <scope>NUCLEOTIDE SEQUENCE</scope>
</reference>
<dbReference type="EMBL" id="LR796172">
    <property type="protein sequence ID" value="CAB4123528.1"/>
    <property type="molecule type" value="Genomic_DNA"/>
</dbReference>
<name>A0A6J5KMK5_9CAUD</name>
<accession>A0A6J5KMK5</accession>
<gene>
    <name evidence="1" type="ORF">UFOVP48_23</name>
</gene>
<sequence length="81" mass="9450">MTNYKWKFTMGTDREPVWEVFRSQTSFALIAYAKRAKDAGWFVRISGVNGQLGYKKLYIDDDIFPPDFMIAMLGMNKNENN</sequence>